<accession>A2C635</accession>
<keyword evidence="1" id="KW-0812">Transmembrane</keyword>
<sequence>MLLALLTAAFALTLIVIDSLKLTFLILAAIAAAFILAVAGPGLVIVDDGLLMRCQVSHEAKFLMNFCWGPVTALGSIAAVFMHGALDVVWSILLLTVLVLFLQVYVDLILSDKDYF</sequence>
<keyword evidence="1" id="KW-1133">Transmembrane helix</keyword>
<proteinExistence type="predicted"/>
<organism evidence="2 3">
    <name type="scientific">Prochlorococcus marinus (strain MIT 9303)</name>
    <dbReference type="NCBI Taxonomy" id="59922"/>
    <lineage>
        <taxon>Bacteria</taxon>
        <taxon>Bacillati</taxon>
        <taxon>Cyanobacteriota</taxon>
        <taxon>Cyanophyceae</taxon>
        <taxon>Synechococcales</taxon>
        <taxon>Prochlorococcaceae</taxon>
        <taxon>Prochlorococcus</taxon>
    </lineage>
</organism>
<reference evidence="2 3" key="1">
    <citation type="journal article" date="2007" name="PLoS Genet.">
        <title>Patterns and implications of gene gain and loss in the evolution of Prochlorococcus.</title>
        <authorList>
            <person name="Kettler G.C."/>
            <person name="Martiny A.C."/>
            <person name="Huang K."/>
            <person name="Zucker J."/>
            <person name="Coleman M.L."/>
            <person name="Rodrigue S."/>
            <person name="Chen F."/>
            <person name="Lapidus A."/>
            <person name="Ferriera S."/>
            <person name="Johnson J."/>
            <person name="Steglich C."/>
            <person name="Church G.M."/>
            <person name="Richardson P."/>
            <person name="Chisholm S.W."/>
        </authorList>
    </citation>
    <scope>NUCLEOTIDE SEQUENCE [LARGE SCALE GENOMIC DNA]</scope>
    <source>
        <strain evidence="2 3">MIT 9303</strain>
    </source>
</reference>
<dbReference type="EMBL" id="CP000554">
    <property type="protein sequence ID" value="ABM76945.1"/>
    <property type="molecule type" value="Genomic_DNA"/>
</dbReference>
<feature type="transmembrane region" description="Helical" evidence="1">
    <location>
        <begin position="88"/>
        <end position="110"/>
    </location>
</feature>
<dbReference type="AlphaFoldDB" id="A2C635"/>
<dbReference type="RefSeq" id="WP_011824874.1">
    <property type="nucleotide sequence ID" value="NC_008820.1"/>
</dbReference>
<keyword evidence="1" id="KW-0472">Membrane</keyword>
<dbReference type="BioCyc" id="PMAR59922:G1G80-184-MONOMER"/>
<feature type="transmembrane region" description="Helical" evidence="1">
    <location>
        <begin position="62"/>
        <end position="82"/>
    </location>
</feature>
<evidence type="ECO:0000313" key="3">
    <source>
        <dbReference type="Proteomes" id="UP000002274"/>
    </source>
</evidence>
<dbReference type="Proteomes" id="UP000002274">
    <property type="component" value="Chromosome"/>
</dbReference>
<evidence type="ECO:0000256" key="1">
    <source>
        <dbReference type="SAM" id="Phobius"/>
    </source>
</evidence>
<protein>
    <submittedName>
        <fullName evidence="2">Uncharacterized protein</fullName>
    </submittedName>
</protein>
<feature type="transmembrane region" description="Helical" evidence="1">
    <location>
        <begin position="27"/>
        <end position="50"/>
    </location>
</feature>
<dbReference type="KEGG" id="pmf:P9303_01901"/>
<gene>
    <name evidence="2" type="ordered locus">P9303_01901</name>
</gene>
<dbReference type="HOGENOM" id="CLU_168975_0_0_3"/>
<evidence type="ECO:0000313" key="2">
    <source>
        <dbReference type="EMBL" id="ABM76945.1"/>
    </source>
</evidence>
<name>A2C635_PROM3</name>